<dbReference type="Proteomes" id="UP001055811">
    <property type="component" value="Linkage Group LG02"/>
</dbReference>
<reference evidence="1 2" key="2">
    <citation type="journal article" date="2022" name="Mol. Ecol. Resour.">
        <title>The genomes of chicory, endive, great burdock and yacon provide insights into Asteraceae paleo-polyploidization history and plant inulin production.</title>
        <authorList>
            <person name="Fan W."/>
            <person name="Wang S."/>
            <person name="Wang H."/>
            <person name="Wang A."/>
            <person name="Jiang F."/>
            <person name="Liu H."/>
            <person name="Zhao H."/>
            <person name="Xu D."/>
            <person name="Zhang Y."/>
        </authorList>
    </citation>
    <scope>NUCLEOTIDE SEQUENCE [LARGE SCALE GENOMIC DNA]</scope>
    <source>
        <strain evidence="2">cv. Punajuju</strain>
        <tissue evidence="1">Leaves</tissue>
    </source>
</reference>
<keyword evidence="2" id="KW-1185">Reference proteome</keyword>
<sequence>MTAPNMAAITASLERSLQSFSLNHQSRICGGEGLGFGRSSSSSESQNNPCHNSSNSSDATLELNSNITLPYHWEQCLDLKTGEVYYINWRTGMKSKEDPRTVDDGFSGYFYSDEDEEEEEEEEESSYGSGGSSVESSPAASSSRKHKQNGDEDDEDEHETNESRIGGHVLVVAGCKGCFMYFMVPKQVEDCPKCCGQLLHFDRSDDNA</sequence>
<reference evidence="2" key="1">
    <citation type="journal article" date="2022" name="Mol. Ecol. Resour.">
        <title>The genomes of chicory, endive, great burdock and yacon provide insights into Asteraceae palaeo-polyploidization history and plant inulin production.</title>
        <authorList>
            <person name="Fan W."/>
            <person name="Wang S."/>
            <person name="Wang H."/>
            <person name="Wang A."/>
            <person name="Jiang F."/>
            <person name="Liu H."/>
            <person name="Zhao H."/>
            <person name="Xu D."/>
            <person name="Zhang Y."/>
        </authorList>
    </citation>
    <scope>NUCLEOTIDE SEQUENCE [LARGE SCALE GENOMIC DNA]</scope>
    <source>
        <strain evidence="2">cv. Punajuju</strain>
    </source>
</reference>
<name>A0ACB9GAS5_CICIN</name>
<proteinExistence type="predicted"/>
<comment type="caution">
    <text evidence="1">The sequence shown here is derived from an EMBL/GenBank/DDBJ whole genome shotgun (WGS) entry which is preliminary data.</text>
</comment>
<protein>
    <submittedName>
        <fullName evidence="1">Uncharacterized protein</fullName>
    </submittedName>
</protein>
<evidence type="ECO:0000313" key="1">
    <source>
        <dbReference type="EMBL" id="KAI3780116.1"/>
    </source>
</evidence>
<accession>A0ACB9GAS5</accession>
<organism evidence="1 2">
    <name type="scientific">Cichorium intybus</name>
    <name type="common">Chicory</name>
    <dbReference type="NCBI Taxonomy" id="13427"/>
    <lineage>
        <taxon>Eukaryota</taxon>
        <taxon>Viridiplantae</taxon>
        <taxon>Streptophyta</taxon>
        <taxon>Embryophyta</taxon>
        <taxon>Tracheophyta</taxon>
        <taxon>Spermatophyta</taxon>
        <taxon>Magnoliopsida</taxon>
        <taxon>eudicotyledons</taxon>
        <taxon>Gunneridae</taxon>
        <taxon>Pentapetalae</taxon>
        <taxon>asterids</taxon>
        <taxon>campanulids</taxon>
        <taxon>Asterales</taxon>
        <taxon>Asteraceae</taxon>
        <taxon>Cichorioideae</taxon>
        <taxon>Cichorieae</taxon>
        <taxon>Cichoriinae</taxon>
        <taxon>Cichorium</taxon>
    </lineage>
</organism>
<dbReference type="EMBL" id="CM042010">
    <property type="protein sequence ID" value="KAI3780116.1"/>
    <property type="molecule type" value="Genomic_DNA"/>
</dbReference>
<evidence type="ECO:0000313" key="2">
    <source>
        <dbReference type="Proteomes" id="UP001055811"/>
    </source>
</evidence>
<gene>
    <name evidence="1" type="ORF">L2E82_10027</name>
</gene>